<organism evidence="1 2">
    <name type="scientific">Flavobacterium silvisoli</name>
    <dbReference type="NCBI Taxonomy" id="2529433"/>
    <lineage>
        <taxon>Bacteria</taxon>
        <taxon>Pseudomonadati</taxon>
        <taxon>Bacteroidota</taxon>
        <taxon>Flavobacteriia</taxon>
        <taxon>Flavobacteriales</taxon>
        <taxon>Flavobacteriaceae</taxon>
        <taxon>Flavobacterium</taxon>
    </lineage>
</organism>
<dbReference type="OrthoDB" id="646079at2"/>
<evidence type="ECO:0000313" key="2">
    <source>
        <dbReference type="Proteomes" id="UP000293300"/>
    </source>
</evidence>
<dbReference type="AlphaFoldDB" id="A0A4Q9YX10"/>
<gene>
    <name evidence="1" type="ORF">EZL74_08495</name>
</gene>
<keyword evidence="2" id="KW-1185">Reference proteome</keyword>
<dbReference type="Proteomes" id="UP000293300">
    <property type="component" value="Unassembled WGS sequence"/>
</dbReference>
<accession>A0A4Q9YX10</accession>
<proteinExistence type="predicted"/>
<reference evidence="1 2" key="1">
    <citation type="submission" date="2019-02" db="EMBL/GenBank/DDBJ databases">
        <title>Flavobacterium sp. RD-2-33 isolated from forest soil.</title>
        <authorList>
            <person name="Chaudhary D.K."/>
        </authorList>
    </citation>
    <scope>NUCLEOTIDE SEQUENCE [LARGE SCALE GENOMIC DNA]</scope>
    <source>
        <strain evidence="1 2">RD-2-33</strain>
    </source>
</reference>
<dbReference type="RefSeq" id="WP_131476184.1">
    <property type="nucleotide sequence ID" value="NZ_SJPE01000009.1"/>
</dbReference>
<evidence type="ECO:0000313" key="1">
    <source>
        <dbReference type="EMBL" id="TBX68340.1"/>
    </source>
</evidence>
<protein>
    <submittedName>
        <fullName evidence="1">Uncharacterized protein</fullName>
    </submittedName>
</protein>
<comment type="caution">
    <text evidence="1">The sequence shown here is derived from an EMBL/GenBank/DDBJ whole genome shotgun (WGS) entry which is preliminary data.</text>
</comment>
<sequence>MPANSANPYDEAGRVYYELIRSYYSESYQPLSYSGIIGTLTTLANAQPSFLALTTQKPYVFAAEERSAYLVSQSGNCLDEVIATSLSSADARSSLKQFVTTLMDLSSTEEEYSGLYEFIATYEDAVLADGQLSGYEQNVILTATSIARYTVYAKKKKPKKNTDPDWTLLIGNITAAIDGAAVGIDEAVMRAAVVGIVENMP</sequence>
<dbReference type="EMBL" id="SJPE01000009">
    <property type="protein sequence ID" value="TBX68340.1"/>
    <property type="molecule type" value="Genomic_DNA"/>
</dbReference>
<name>A0A4Q9YX10_9FLAO</name>